<comment type="caution">
    <text evidence="2">Lacks conserved residue(s) required for the propagation of feature annotation.</text>
</comment>
<protein>
    <recommendedName>
        <fullName evidence="3">CUB domain-containing protein</fullName>
    </recommendedName>
</protein>
<organism evidence="4 5">
    <name type="scientific">Operophtera brumata</name>
    <name type="common">Winter moth</name>
    <name type="synonym">Phalaena brumata</name>
    <dbReference type="NCBI Taxonomy" id="104452"/>
    <lineage>
        <taxon>Eukaryota</taxon>
        <taxon>Metazoa</taxon>
        <taxon>Ecdysozoa</taxon>
        <taxon>Arthropoda</taxon>
        <taxon>Hexapoda</taxon>
        <taxon>Insecta</taxon>
        <taxon>Pterygota</taxon>
        <taxon>Neoptera</taxon>
        <taxon>Endopterygota</taxon>
        <taxon>Lepidoptera</taxon>
        <taxon>Glossata</taxon>
        <taxon>Ditrysia</taxon>
        <taxon>Geometroidea</taxon>
        <taxon>Geometridae</taxon>
        <taxon>Larentiinae</taxon>
        <taxon>Operophtera</taxon>
    </lineage>
</organism>
<dbReference type="InterPro" id="IPR052129">
    <property type="entry name" value="Spermadhesin-Link_domain"/>
</dbReference>
<dbReference type="Gene3D" id="2.60.120.290">
    <property type="entry name" value="Spermadhesin, CUB domain"/>
    <property type="match status" value="3"/>
</dbReference>
<comment type="caution">
    <text evidence="4">The sequence shown here is derived from an EMBL/GenBank/DDBJ whole genome shotgun (WGS) entry which is preliminary data.</text>
</comment>
<dbReference type="Proteomes" id="UP000037510">
    <property type="component" value="Unassembled WGS sequence"/>
</dbReference>
<dbReference type="InterPro" id="IPR000859">
    <property type="entry name" value="CUB_dom"/>
</dbReference>
<dbReference type="SUPFAM" id="SSF49854">
    <property type="entry name" value="Spermadhesin, CUB domain"/>
    <property type="match status" value="3"/>
</dbReference>
<feature type="domain" description="CUB" evidence="3">
    <location>
        <begin position="101"/>
        <end position="204"/>
    </location>
</feature>
<evidence type="ECO:0000313" key="4">
    <source>
        <dbReference type="EMBL" id="KOB77640.1"/>
    </source>
</evidence>
<dbReference type="CDD" id="cd00041">
    <property type="entry name" value="CUB"/>
    <property type="match status" value="1"/>
</dbReference>
<dbReference type="Pfam" id="PF00431">
    <property type="entry name" value="CUB"/>
    <property type="match status" value="1"/>
</dbReference>
<proteinExistence type="predicted"/>
<dbReference type="PANTHER" id="PTHR46908:SF8">
    <property type="entry name" value="C-TYPE LECTIN DOMAIN-CONTAINING PROTEIN"/>
    <property type="match status" value="1"/>
</dbReference>
<evidence type="ECO:0000259" key="3">
    <source>
        <dbReference type="PROSITE" id="PS01180"/>
    </source>
</evidence>
<dbReference type="PROSITE" id="PS01180">
    <property type="entry name" value="CUB"/>
    <property type="match status" value="1"/>
</dbReference>
<gene>
    <name evidence="4" type="ORF">OBRU01_03754</name>
</gene>
<dbReference type="InterPro" id="IPR035914">
    <property type="entry name" value="Sperma_CUB_dom_sf"/>
</dbReference>
<reference evidence="4 5" key="1">
    <citation type="journal article" date="2015" name="Genome Biol. Evol.">
        <title>The genome of winter moth (Operophtera brumata) provides a genomic perspective on sexual dimorphism and phenology.</title>
        <authorList>
            <person name="Derks M.F."/>
            <person name="Smit S."/>
            <person name="Salis L."/>
            <person name="Schijlen E."/>
            <person name="Bossers A."/>
            <person name="Mateman C."/>
            <person name="Pijl A.S."/>
            <person name="de Ridder D."/>
            <person name="Groenen M.A."/>
            <person name="Visser M.E."/>
            <person name="Megens H.J."/>
        </authorList>
    </citation>
    <scope>NUCLEOTIDE SEQUENCE [LARGE SCALE GENOMIC DNA]</scope>
    <source>
        <strain evidence="4">WM2013NL</strain>
        <tissue evidence="4">Head and thorax</tissue>
    </source>
</reference>
<dbReference type="EMBL" id="JTDY01000337">
    <property type="protein sequence ID" value="KOB77640.1"/>
    <property type="molecule type" value="Genomic_DNA"/>
</dbReference>
<dbReference type="AlphaFoldDB" id="A0A0L7LQC1"/>
<name>A0A0L7LQC1_OPEBR</name>
<evidence type="ECO:0000313" key="5">
    <source>
        <dbReference type="Proteomes" id="UP000037510"/>
    </source>
</evidence>
<accession>A0A0L7LQC1</accession>
<keyword evidence="1" id="KW-1015">Disulfide bond</keyword>
<dbReference type="PANTHER" id="PTHR46908">
    <property type="entry name" value="CUBILIN-LIKE PROTEIN"/>
    <property type="match status" value="1"/>
</dbReference>
<evidence type="ECO:0000256" key="1">
    <source>
        <dbReference type="ARBA" id="ARBA00023157"/>
    </source>
</evidence>
<evidence type="ECO:0000256" key="2">
    <source>
        <dbReference type="PROSITE-ProRule" id="PRU00059"/>
    </source>
</evidence>
<keyword evidence="5" id="KW-1185">Reference proteome</keyword>
<sequence>MADCPAGYQCRLDCTLELPLVSIASPNYPGSYPRNKVCRWMADCPAGYQCRLDCTLELPLCRLDCPLELPLVSIASPNYPGSYSRSMVCRWMADCPAGYQCRLDCTLELPLVSIASPNYPGSYPRSKVCRWMADCPAGYQCRLDCTLELPPTTGCSGDRVLISRTGDPQFYNAQTYCGRQKLTAILSVNQSIGLETRLTMTLLY</sequence>